<reference evidence="2 3" key="1">
    <citation type="journal article" date="2011" name="Stand. Genomic Sci.">
        <title>Complete genome sequence of Haliscomenobacter hydrossis type strain (O).</title>
        <authorList>
            <consortium name="US DOE Joint Genome Institute (JGI-PGF)"/>
            <person name="Daligault H."/>
            <person name="Lapidus A."/>
            <person name="Zeytun A."/>
            <person name="Nolan M."/>
            <person name="Lucas S."/>
            <person name="Del Rio T.G."/>
            <person name="Tice H."/>
            <person name="Cheng J.F."/>
            <person name="Tapia R."/>
            <person name="Han C."/>
            <person name="Goodwin L."/>
            <person name="Pitluck S."/>
            <person name="Liolios K."/>
            <person name="Pagani I."/>
            <person name="Ivanova N."/>
            <person name="Huntemann M."/>
            <person name="Mavromatis K."/>
            <person name="Mikhailova N."/>
            <person name="Pati A."/>
            <person name="Chen A."/>
            <person name="Palaniappan K."/>
            <person name="Land M."/>
            <person name="Hauser L."/>
            <person name="Brambilla E.M."/>
            <person name="Rohde M."/>
            <person name="Verbarg S."/>
            <person name="Goker M."/>
            <person name="Bristow J."/>
            <person name="Eisen J.A."/>
            <person name="Markowitz V."/>
            <person name="Hugenholtz P."/>
            <person name="Kyrpides N.C."/>
            <person name="Klenk H.P."/>
            <person name="Woyke T."/>
        </authorList>
    </citation>
    <scope>NUCLEOTIDE SEQUENCE [LARGE SCALE GENOMIC DNA]</scope>
    <source>
        <strain evidence="3">ATCC 27775 / DSM 1100 / LMG 10767 / O</strain>
    </source>
</reference>
<name>F4L2W5_HALH1</name>
<dbReference type="HOGENOM" id="CLU_094576_0_0_10"/>
<keyword evidence="3" id="KW-1185">Reference proteome</keyword>
<evidence type="ECO:0008006" key="4">
    <source>
        <dbReference type="Google" id="ProtNLM"/>
    </source>
</evidence>
<evidence type="ECO:0000256" key="1">
    <source>
        <dbReference type="SAM" id="SignalP"/>
    </source>
</evidence>
<dbReference type="AlphaFoldDB" id="F4L2W5"/>
<feature type="signal peptide" evidence="1">
    <location>
        <begin position="1"/>
        <end position="19"/>
    </location>
</feature>
<proteinExistence type="predicted"/>
<evidence type="ECO:0000313" key="2">
    <source>
        <dbReference type="EMBL" id="AEE49645.1"/>
    </source>
</evidence>
<dbReference type="KEGG" id="hhy:Halhy_1757"/>
<sequence>MKKTITLFSFSLFTLWSFAQSIDTTQTPSFFRGQITATNNGISLIPNFSLNKPAALFDLSIGKGRLSFDPMLRFGLDGKPWTLIFWFRYKVVDQRKFTLGIGAHPALLFRTETAFIAGISKEVLTTQRYVAWEASPTYRLNKNVALGLYYIGSHGLTRDLIQLTNFVAARVLFTNLKLGSQFNYAFSPQVYYLQQDKLDGTYWNASFGLAKNHFPLTISANLSQKIQSEIPGKDFLWSLGLVYNINNTYFKTSTLSRL</sequence>
<keyword evidence="1" id="KW-0732">Signal</keyword>
<feature type="chain" id="PRO_5003312455" description="Outer membrane protein beta-barrel domain-containing protein" evidence="1">
    <location>
        <begin position="20"/>
        <end position="258"/>
    </location>
</feature>
<dbReference type="EMBL" id="CP002691">
    <property type="protein sequence ID" value="AEE49645.1"/>
    <property type="molecule type" value="Genomic_DNA"/>
</dbReference>
<dbReference type="RefSeq" id="WP_013764198.1">
    <property type="nucleotide sequence ID" value="NC_015510.1"/>
</dbReference>
<accession>F4L2W5</accession>
<evidence type="ECO:0000313" key="3">
    <source>
        <dbReference type="Proteomes" id="UP000008461"/>
    </source>
</evidence>
<reference key="2">
    <citation type="submission" date="2011-04" db="EMBL/GenBank/DDBJ databases">
        <title>Complete sequence of chromosome of Haliscomenobacter hydrossis DSM 1100.</title>
        <authorList>
            <consortium name="US DOE Joint Genome Institute (JGI-PGF)"/>
            <person name="Lucas S."/>
            <person name="Han J."/>
            <person name="Lapidus A."/>
            <person name="Bruce D."/>
            <person name="Goodwin L."/>
            <person name="Pitluck S."/>
            <person name="Peters L."/>
            <person name="Kyrpides N."/>
            <person name="Mavromatis K."/>
            <person name="Ivanova N."/>
            <person name="Ovchinnikova G."/>
            <person name="Pagani I."/>
            <person name="Daligault H."/>
            <person name="Detter J.C."/>
            <person name="Han C."/>
            <person name="Land M."/>
            <person name="Hauser L."/>
            <person name="Markowitz V."/>
            <person name="Cheng J.-F."/>
            <person name="Hugenholtz P."/>
            <person name="Woyke T."/>
            <person name="Wu D."/>
            <person name="Verbarg S."/>
            <person name="Frueling A."/>
            <person name="Brambilla E."/>
            <person name="Klenk H.-P."/>
            <person name="Eisen J.A."/>
        </authorList>
    </citation>
    <scope>NUCLEOTIDE SEQUENCE</scope>
    <source>
        <strain>DSM 1100</strain>
    </source>
</reference>
<dbReference type="Proteomes" id="UP000008461">
    <property type="component" value="Chromosome"/>
</dbReference>
<protein>
    <recommendedName>
        <fullName evidence="4">Outer membrane protein beta-barrel domain-containing protein</fullName>
    </recommendedName>
</protein>
<organism evidence="2 3">
    <name type="scientific">Haliscomenobacter hydrossis (strain ATCC 27775 / DSM 1100 / LMG 10767 / O)</name>
    <dbReference type="NCBI Taxonomy" id="760192"/>
    <lineage>
        <taxon>Bacteria</taxon>
        <taxon>Pseudomonadati</taxon>
        <taxon>Bacteroidota</taxon>
        <taxon>Saprospiria</taxon>
        <taxon>Saprospirales</taxon>
        <taxon>Haliscomenobacteraceae</taxon>
        <taxon>Haliscomenobacter</taxon>
    </lineage>
</organism>
<dbReference type="OrthoDB" id="650068at2"/>
<dbReference type="eggNOG" id="ENOG5030Y1E">
    <property type="taxonomic scope" value="Bacteria"/>
</dbReference>
<gene>
    <name evidence="2" type="ordered locus">Halhy_1757</name>
</gene>